<gene>
    <name evidence="1" type="ORF">AAEJ74_23815</name>
</gene>
<reference evidence="1 2" key="1">
    <citation type="journal article" date="2024" name="Front. Microbiol.">
        <title>Transcriptomic insights into the dominance of two phototrophs throughout the water column of a tropical hypersaline-alkaline crater lake (Dziani Dzaha, Mayotte).</title>
        <authorList>
            <person name="Duperron S."/>
            <person name="Halary S."/>
            <person name="Bouly J.-P."/>
            <person name="Roussel T."/>
            <person name="Hugoni M."/>
            <person name="Bruto M."/>
            <person name="Oger P."/>
            <person name="Duval C."/>
            <person name="Woo A."/>
            <person name="Jezequiel D."/>
            <person name="Ader M."/>
            <person name="Leboulanger C."/>
            <person name="Agogue H."/>
            <person name="Grossi V."/>
            <person name="Trousselier M."/>
            <person name="Bernard C."/>
        </authorList>
    </citation>
    <scope>NUCLEOTIDE SEQUENCE [LARGE SCALE GENOMIC DNA]</scope>
    <source>
        <strain evidence="1 2">PMC 851.14</strain>
    </source>
</reference>
<dbReference type="EMBL" id="JBBWYZ010000024">
    <property type="protein sequence ID" value="MEK9514596.1"/>
    <property type="molecule type" value="Genomic_DNA"/>
</dbReference>
<protein>
    <submittedName>
        <fullName evidence="1">Uncharacterized protein</fullName>
    </submittedName>
</protein>
<dbReference type="RefSeq" id="WP_228116376.1">
    <property type="nucleotide sequence ID" value="NZ_JBBWYZ010000024.1"/>
</dbReference>
<evidence type="ECO:0000313" key="2">
    <source>
        <dbReference type="Proteomes" id="UP001387447"/>
    </source>
</evidence>
<dbReference type="Proteomes" id="UP001387447">
    <property type="component" value="Unassembled WGS sequence"/>
</dbReference>
<accession>A0ABU9ERK0</accession>
<name>A0ABU9ERK0_LIMFS</name>
<organism evidence="1 2">
    <name type="scientific">Limnospira fusiformis PMC 851.14</name>
    <dbReference type="NCBI Taxonomy" id="2219512"/>
    <lineage>
        <taxon>Bacteria</taxon>
        <taxon>Bacillati</taxon>
        <taxon>Cyanobacteriota</taxon>
        <taxon>Cyanophyceae</taxon>
        <taxon>Oscillatoriophycideae</taxon>
        <taxon>Oscillatoriales</taxon>
        <taxon>Sirenicapillariaceae</taxon>
        <taxon>Limnospira</taxon>
    </lineage>
</organism>
<evidence type="ECO:0000313" key="1">
    <source>
        <dbReference type="EMBL" id="MEK9514596.1"/>
    </source>
</evidence>
<comment type="caution">
    <text evidence="1">The sequence shown here is derived from an EMBL/GenBank/DDBJ whole genome shotgun (WGS) entry which is preliminary data.</text>
</comment>
<keyword evidence="2" id="KW-1185">Reference proteome</keyword>
<proteinExistence type="predicted"/>
<sequence length="59" mass="7013">MALCKAIGSHNSQDVKPEIIDRSLRLAYEKAYFYKTHLYSEICRWERDNQPFRILEPPA</sequence>